<evidence type="ECO:0000313" key="7">
    <source>
        <dbReference type="Proteomes" id="UP001156441"/>
    </source>
</evidence>
<comment type="subunit">
    <text evidence="3">Homodimer. Interacts with LigD.</text>
</comment>
<dbReference type="SMART" id="SM00559">
    <property type="entry name" value="Ku78"/>
    <property type="match status" value="1"/>
</dbReference>
<evidence type="ECO:0000256" key="2">
    <source>
        <dbReference type="ARBA" id="ARBA00023172"/>
    </source>
</evidence>
<dbReference type="InterPro" id="IPR006164">
    <property type="entry name" value="DNA_bd_Ku70/Ku80"/>
</dbReference>
<accession>A0ABT2JIL8</accession>
<dbReference type="SUPFAM" id="SSF100939">
    <property type="entry name" value="SPOC domain-like"/>
    <property type="match status" value="1"/>
</dbReference>
<keyword evidence="1 3" id="KW-0238">DNA-binding</keyword>
<dbReference type="Gene3D" id="2.40.290.10">
    <property type="match status" value="1"/>
</dbReference>
<evidence type="ECO:0000256" key="1">
    <source>
        <dbReference type="ARBA" id="ARBA00023125"/>
    </source>
</evidence>
<gene>
    <name evidence="3" type="primary">ku</name>
    <name evidence="6" type="ORF">JT362_31885</name>
</gene>
<sequence>MRSVWNGSIRIGAANIPVRAYGATEEQVTGMHQLHLADGGRIRHRKVCEVDGEPVPAGEVARGYVMPGGETVMLTEDDLSTLPLSTSKAIEVQSFAPLAEVDPVYLARAYHLEPEPAGTKPYVLFSEALQQSGRVAIVKVALRQRESLGLLRVREQVIVLETMLWPDEIRSPEFPFLHQDVDIAENELAEAVSLIDALSERFTPARYTDRYAEALRELVRAKIEGDELVRPTAARQDEGAADLLTALRGSLSEKQGAQEGAVANAQAAADRAAEARTKAARAASRPRASTRRR</sequence>
<comment type="similarity">
    <text evidence="3">Belongs to the prokaryotic Ku family.</text>
</comment>
<dbReference type="Pfam" id="PF02735">
    <property type="entry name" value="Ku"/>
    <property type="match status" value="1"/>
</dbReference>
<dbReference type="PANTHER" id="PTHR41251:SF1">
    <property type="entry name" value="NON-HOMOLOGOUS END JOINING PROTEIN KU"/>
    <property type="match status" value="1"/>
</dbReference>
<organism evidence="6 7">
    <name type="scientific">Actinophytocola gossypii</name>
    <dbReference type="NCBI Taxonomy" id="2812003"/>
    <lineage>
        <taxon>Bacteria</taxon>
        <taxon>Bacillati</taxon>
        <taxon>Actinomycetota</taxon>
        <taxon>Actinomycetes</taxon>
        <taxon>Pseudonocardiales</taxon>
        <taxon>Pseudonocardiaceae</taxon>
    </lineage>
</organism>
<dbReference type="HAMAP" id="MF_01875">
    <property type="entry name" value="Prokaryotic_Ku"/>
    <property type="match status" value="1"/>
</dbReference>
<comment type="function">
    <text evidence="3">With LigD forms a non-homologous end joining (NHEJ) DNA repair enzyme, which repairs dsDNA breaks with reduced fidelity. Binds linear dsDNA with 5'- and 3'- overhangs but not closed circular dsDNA nor ssDNA. Recruits and stimulates the ligase activity of LigD.</text>
</comment>
<keyword evidence="7" id="KW-1185">Reference proteome</keyword>
<dbReference type="Proteomes" id="UP001156441">
    <property type="component" value="Unassembled WGS sequence"/>
</dbReference>
<evidence type="ECO:0000313" key="6">
    <source>
        <dbReference type="EMBL" id="MCT2587730.1"/>
    </source>
</evidence>
<keyword evidence="2 3" id="KW-0233">DNA recombination</keyword>
<dbReference type="InterPro" id="IPR009187">
    <property type="entry name" value="Prok_Ku"/>
</dbReference>
<feature type="domain" description="Ku" evidence="5">
    <location>
        <begin position="52"/>
        <end position="180"/>
    </location>
</feature>
<feature type="region of interest" description="Disordered" evidence="4">
    <location>
        <begin position="255"/>
        <end position="293"/>
    </location>
</feature>
<dbReference type="RefSeq" id="WP_260195638.1">
    <property type="nucleotide sequence ID" value="NZ_JAFFZE010000027.1"/>
</dbReference>
<reference evidence="6 7" key="1">
    <citation type="submission" date="2021-02" db="EMBL/GenBank/DDBJ databases">
        <title>Actinophytocola xerophila sp. nov., isolated from soil of cotton cropping field.</title>
        <authorList>
            <person name="Huang R."/>
            <person name="Chen X."/>
            <person name="Ge X."/>
            <person name="Liu W."/>
        </authorList>
    </citation>
    <scope>NUCLEOTIDE SEQUENCE [LARGE SCALE GENOMIC DNA]</scope>
    <source>
        <strain evidence="6 7">S1-96</strain>
    </source>
</reference>
<dbReference type="PANTHER" id="PTHR41251">
    <property type="entry name" value="NON-HOMOLOGOUS END JOINING PROTEIN KU"/>
    <property type="match status" value="1"/>
</dbReference>
<dbReference type="NCBIfam" id="TIGR02772">
    <property type="entry name" value="Ku_bact"/>
    <property type="match status" value="1"/>
</dbReference>
<feature type="compositionally biased region" description="Low complexity" evidence="4">
    <location>
        <begin position="257"/>
        <end position="270"/>
    </location>
</feature>
<comment type="caution">
    <text evidence="6">The sequence shown here is derived from an EMBL/GenBank/DDBJ whole genome shotgun (WGS) entry which is preliminary data.</text>
</comment>
<dbReference type="EMBL" id="JAFFZE010000027">
    <property type="protein sequence ID" value="MCT2587730.1"/>
    <property type="molecule type" value="Genomic_DNA"/>
</dbReference>
<evidence type="ECO:0000259" key="5">
    <source>
        <dbReference type="SMART" id="SM00559"/>
    </source>
</evidence>
<evidence type="ECO:0000256" key="4">
    <source>
        <dbReference type="SAM" id="MobiDB-lite"/>
    </source>
</evidence>
<proteinExistence type="inferred from homology"/>
<keyword evidence="3" id="KW-0227">DNA damage</keyword>
<dbReference type="InterPro" id="IPR016194">
    <property type="entry name" value="SPOC-like_C_dom_sf"/>
</dbReference>
<dbReference type="PIRSF" id="PIRSF006493">
    <property type="entry name" value="Prok_Ku"/>
    <property type="match status" value="1"/>
</dbReference>
<evidence type="ECO:0000256" key="3">
    <source>
        <dbReference type="HAMAP-Rule" id="MF_01875"/>
    </source>
</evidence>
<protein>
    <recommendedName>
        <fullName evidence="3">Non-homologous end joining protein Ku</fullName>
    </recommendedName>
</protein>
<keyword evidence="3" id="KW-0234">DNA repair</keyword>
<name>A0ABT2JIL8_9PSEU</name>